<dbReference type="PANTHER" id="PTHR30572">
    <property type="entry name" value="MEMBRANE COMPONENT OF TRANSPORTER-RELATED"/>
    <property type="match status" value="1"/>
</dbReference>
<evidence type="ECO:0000256" key="1">
    <source>
        <dbReference type="ARBA" id="ARBA00004651"/>
    </source>
</evidence>
<keyword evidence="5 7" id="KW-0472">Membrane</keyword>
<evidence type="ECO:0000256" key="7">
    <source>
        <dbReference type="SAM" id="Phobius"/>
    </source>
</evidence>
<evidence type="ECO:0000256" key="3">
    <source>
        <dbReference type="ARBA" id="ARBA00022692"/>
    </source>
</evidence>
<feature type="transmembrane region" description="Helical" evidence="7">
    <location>
        <begin position="252"/>
        <end position="272"/>
    </location>
</feature>
<sequence>MIPVSALSREATATARSQPVASVLTVLMVAGMIIAVMLTTGRTVAAEQQVLGTIDSAGTRSITVRAEQDAGITSDVLDRISHIDGIEWSGAFSSAIDATNTLIPDGTRVPARYVYGTHFDRLGVPRESPVPGALAFASPVALEQLGMLDPSGSITLTTGVSYGIAGELTVPDFLTELQPLMLIPQPDVAGTEPVNVIIVIAESPELVAPVSDAVLSVLAPTDPTKVTVQTSRALAELRALIQGQLGSYSRGLVLALMALTGALVAILLYGLVMMRRKDYGRRRALGATRGLIITLLVTQTGILALTGIALGTGTSLLILAAGRAPLPGVAFTAALAILALTTALIAALLPALVASRREPIRELRVP</sequence>
<gene>
    <name evidence="9" type="ORF">F6B43_19435</name>
</gene>
<feature type="transmembrane region" description="Helical" evidence="7">
    <location>
        <begin position="293"/>
        <end position="322"/>
    </location>
</feature>
<feature type="domain" description="ABC3 transporter permease C-terminal" evidence="8">
    <location>
        <begin position="253"/>
        <end position="357"/>
    </location>
</feature>
<evidence type="ECO:0000313" key="10">
    <source>
        <dbReference type="Proteomes" id="UP000325827"/>
    </source>
</evidence>
<dbReference type="EMBL" id="VYSA01000008">
    <property type="protein sequence ID" value="KAA9104541.1"/>
    <property type="molecule type" value="Genomic_DNA"/>
</dbReference>
<evidence type="ECO:0000256" key="4">
    <source>
        <dbReference type="ARBA" id="ARBA00022989"/>
    </source>
</evidence>
<proteinExistence type="inferred from homology"/>
<dbReference type="PANTHER" id="PTHR30572:SF4">
    <property type="entry name" value="ABC TRANSPORTER PERMEASE YTRF"/>
    <property type="match status" value="1"/>
</dbReference>
<evidence type="ECO:0000313" key="9">
    <source>
        <dbReference type="EMBL" id="KAA9104541.1"/>
    </source>
</evidence>
<comment type="similarity">
    <text evidence="6">Belongs to the ABC-4 integral membrane protein family.</text>
</comment>
<dbReference type="Proteomes" id="UP000325827">
    <property type="component" value="Unassembled WGS sequence"/>
</dbReference>
<dbReference type="Pfam" id="PF02687">
    <property type="entry name" value="FtsX"/>
    <property type="match status" value="1"/>
</dbReference>
<reference evidence="10" key="1">
    <citation type="submission" date="2019-09" db="EMBL/GenBank/DDBJ databases">
        <title>Mumia zhuanghuii sp. nov. isolated from the intestinal contents of plateau pika (Ochotona curzoniae) in the Qinghai-Tibet plateau of China.</title>
        <authorList>
            <person name="Tian Z."/>
        </authorList>
    </citation>
    <scope>NUCLEOTIDE SEQUENCE [LARGE SCALE GENOMIC DNA]</scope>
    <source>
        <strain evidence="10">JCM 30598</strain>
    </source>
</reference>
<dbReference type="InterPro" id="IPR003838">
    <property type="entry name" value="ABC3_permease_C"/>
</dbReference>
<keyword evidence="9" id="KW-0449">Lipoprotein</keyword>
<protein>
    <submittedName>
        <fullName evidence="9">Lipoprotein ABC transporter permease</fullName>
    </submittedName>
</protein>
<evidence type="ECO:0000259" key="8">
    <source>
        <dbReference type="Pfam" id="PF02687"/>
    </source>
</evidence>
<dbReference type="InterPro" id="IPR050250">
    <property type="entry name" value="Macrolide_Exporter_MacB"/>
</dbReference>
<dbReference type="OrthoDB" id="5058832at2"/>
<comment type="caution">
    <text evidence="9">The sequence shown here is derived from an EMBL/GenBank/DDBJ whole genome shotgun (WGS) entry which is preliminary data.</text>
</comment>
<feature type="transmembrane region" description="Helical" evidence="7">
    <location>
        <begin position="328"/>
        <end position="354"/>
    </location>
</feature>
<evidence type="ECO:0000256" key="2">
    <source>
        <dbReference type="ARBA" id="ARBA00022475"/>
    </source>
</evidence>
<feature type="transmembrane region" description="Helical" evidence="7">
    <location>
        <begin position="20"/>
        <end position="38"/>
    </location>
</feature>
<name>A0A5J5IW08_9MICO</name>
<evidence type="ECO:0000256" key="5">
    <source>
        <dbReference type="ARBA" id="ARBA00023136"/>
    </source>
</evidence>
<accession>A0A5J5IW08</accession>
<comment type="subcellular location">
    <subcellularLocation>
        <location evidence="1">Cell membrane</location>
        <topology evidence="1">Multi-pass membrane protein</topology>
    </subcellularLocation>
</comment>
<keyword evidence="4 7" id="KW-1133">Transmembrane helix</keyword>
<keyword evidence="3 7" id="KW-0812">Transmembrane</keyword>
<dbReference type="GO" id="GO:0022857">
    <property type="term" value="F:transmembrane transporter activity"/>
    <property type="evidence" value="ECO:0007669"/>
    <property type="project" value="TreeGrafter"/>
</dbReference>
<keyword evidence="2" id="KW-1003">Cell membrane</keyword>
<keyword evidence="10" id="KW-1185">Reference proteome</keyword>
<dbReference type="GO" id="GO:0005886">
    <property type="term" value="C:plasma membrane"/>
    <property type="evidence" value="ECO:0007669"/>
    <property type="project" value="UniProtKB-SubCell"/>
</dbReference>
<dbReference type="AlphaFoldDB" id="A0A5J5IW08"/>
<organism evidence="9 10">
    <name type="scientific">Microbacterium rhizomatis</name>
    <dbReference type="NCBI Taxonomy" id="1631477"/>
    <lineage>
        <taxon>Bacteria</taxon>
        <taxon>Bacillati</taxon>
        <taxon>Actinomycetota</taxon>
        <taxon>Actinomycetes</taxon>
        <taxon>Micrococcales</taxon>
        <taxon>Microbacteriaceae</taxon>
        <taxon>Microbacterium</taxon>
    </lineage>
</organism>
<evidence type="ECO:0000256" key="6">
    <source>
        <dbReference type="ARBA" id="ARBA00038076"/>
    </source>
</evidence>